<feature type="compositionally biased region" description="Acidic residues" evidence="1">
    <location>
        <begin position="1212"/>
        <end position="1226"/>
    </location>
</feature>
<feature type="region of interest" description="Disordered" evidence="1">
    <location>
        <begin position="367"/>
        <end position="409"/>
    </location>
</feature>
<dbReference type="Proteomes" id="UP000275078">
    <property type="component" value="Unassembled WGS sequence"/>
</dbReference>
<feature type="region of interest" description="Disordered" evidence="1">
    <location>
        <begin position="167"/>
        <end position="269"/>
    </location>
</feature>
<dbReference type="PANTHER" id="PTHR48125:SF12">
    <property type="entry name" value="AT HOOK TRANSCRIPTION FACTOR FAMILY-RELATED"/>
    <property type="match status" value="1"/>
</dbReference>
<feature type="compositionally biased region" description="Basic and acidic residues" evidence="1">
    <location>
        <begin position="1"/>
        <end position="11"/>
    </location>
</feature>
<dbReference type="PANTHER" id="PTHR48125">
    <property type="entry name" value="LP07818P1"/>
    <property type="match status" value="1"/>
</dbReference>
<accession>A0A3N4HS99</accession>
<feature type="compositionally biased region" description="Low complexity" evidence="1">
    <location>
        <begin position="1188"/>
        <end position="1204"/>
    </location>
</feature>
<evidence type="ECO:0000256" key="1">
    <source>
        <dbReference type="SAM" id="MobiDB-lite"/>
    </source>
</evidence>
<feature type="compositionally biased region" description="Pro residues" evidence="1">
    <location>
        <begin position="710"/>
        <end position="720"/>
    </location>
</feature>
<dbReference type="EMBL" id="ML119857">
    <property type="protein sequence ID" value="RPA72544.1"/>
    <property type="molecule type" value="Genomic_DNA"/>
</dbReference>
<organism evidence="2 3">
    <name type="scientific">Ascobolus immersus RN42</name>
    <dbReference type="NCBI Taxonomy" id="1160509"/>
    <lineage>
        <taxon>Eukaryota</taxon>
        <taxon>Fungi</taxon>
        <taxon>Dikarya</taxon>
        <taxon>Ascomycota</taxon>
        <taxon>Pezizomycotina</taxon>
        <taxon>Pezizomycetes</taxon>
        <taxon>Pezizales</taxon>
        <taxon>Ascobolaceae</taxon>
        <taxon>Ascobolus</taxon>
    </lineage>
</organism>
<feature type="region of interest" description="Disordered" evidence="1">
    <location>
        <begin position="857"/>
        <end position="1005"/>
    </location>
</feature>
<sequence>MEGTRRTREEPMPSPTIGVAARARQRKQSTVGVGTQRHKHTSETRSQARRSHPTHISATPSPPCEPAITVPTDPRPPPDTRATSRGASGRAVERSQLATEAALNEQQDTAIRPVAPQKPRWSEADIEEVKRDLCKRLKVNSLDETSLKGPNLDLYLSQFITKRNQKLAELQSQASSSHRPNGSNSKDNHTHSGEVHTPPSARKDKNIPAPATPSSFSWSATAEASRLVPMPPPRSPSRGGPHLLRSGRPPTSTPLKFTPTHPHPKSLLSPAQTASYRNILAASPASSSSSSRLHSTQVIDNSGIGQEHGRMDPSAWKVAVPTGFESDFDIYEDEQPPLRSQPTRGSVGDIDAFQAFITGPVASQMNTQAIPSFSPPDIFNGSASSQATDQAQSHNSRKLPSKIPPAKKPTRTIRQLITPEPVVERVVLFYFYMTETPEAQFVSNRETNCPFVDMSAFKSGYSNPFYDDVPRPPRIPNPPTSPLQPLRPLQQQPPVQQQRSMPPAPVPTGRTANAPPTTRFANALPGTTKTSMPQPNTRPCPQSTNVPISGYKNYNGQQGAHPTGLKTQEAIPAAKMITRSISRHIDFEAGKAAQIEAILGSKYPTVEDIERQLELPIKKNCRFARHHAASRAIKEKLQTIDAKDLPTFDWQNFYMEVTKDMPESRAEKKRKLEQTLDNEREALGRSLEAASKAANLPPLNVKPKQRPVFPESPRPSPTPGPVTSDVINVDPTGTQRAPHLTDMFNGSLIYIYDIYTIYGNIFNDTLANISDITMVAFAEKLTAGEPVGHPVQSLSPSATVSSFRDVTEELLDEVLKDLGLNPERLEDVYTEAPTITPYGSDIGNRSSIAPNLQPVERAQAKDKPPTQRPAVVPTSTQDTASTRSRGAPPDTTPPTTPASTKTAAGTSGASKGNIQRSSEKFVSSKFRFGKGRPSLLDKLKQHARARAASQGDELTQTGHQEETMPSSPPPRPTTKEKEPTETPDSASTKHQTPANSSDKAKGPRQKVWFRKRIRGRYNNIVKRPDEVERDCLRQVIGIRNRKHHYKVRAVFFKVFSKFNVDLRRSWEKQRAQLMWEVCNDILKRFKRTYPHWTIGIVRKRVMFFLSDSVKTLNKKDNNYKPLYRASHAKAKPRKINYAPDPFAKDVVKKAATARDTSVAKSNTTGATPSRNTMDEVPGEAHGSSDVTAAQKAAEQANNEADNQASPAAAEMGVEEEQQSTEADMDTTYELPEVRQSRSVHKDHQSNVKTEHAGTPEFKLPAKPKRPSPTVALRVEFVAAHNDFDTIGSFTLTLYKRHTLRTFFIAIEKNLDVTIDPDTGYFAFMPLHSDDNAAWKLLHDLQAIVRMFLDHKTGVYMTFVTLEELARKHLRDRFVEYDDVTKTFYSFARQIKAESRSRCSLFGGGAFTEAKLEATQFIQVLDDDEVFTTERYNGQGELIAEKICTYRYQMEVCNTDI</sequence>
<protein>
    <submittedName>
        <fullName evidence="2">Uncharacterized protein</fullName>
    </submittedName>
</protein>
<feature type="compositionally biased region" description="Pro residues" evidence="1">
    <location>
        <begin position="472"/>
        <end position="482"/>
    </location>
</feature>
<reference evidence="2 3" key="1">
    <citation type="journal article" date="2018" name="Nat. Ecol. Evol.">
        <title>Pezizomycetes genomes reveal the molecular basis of ectomycorrhizal truffle lifestyle.</title>
        <authorList>
            <person name="Murat C."/>
            <person name="Payen T."/>
            <person name="Noel B."/>
            <person name="Kuo A."/>
            <person name="Morin E."/>
            <person name="Chen J."/>
            <person name="Kohler A."/>
            <person name="Krizsan K."/>
            <person name="Balestrini R."/>
            <person name="Da Silva C."/>
            <person name="Montanini B."/>
            <person name="Hainaut M."/>
            <person name="Levati E."/>
            <person name="Barry K.W."/>
            <person name="Belfiori B."/>
            <person name="Cichocki N."/>
            <person name="Clum A."/>
            <person name="Dockter R.B."/>
            <person name="Fauchery L."/>
            <person name="Guy J."/>
            <person name="Iotti M."/>
            <person name="Le Tacon F."/>
            <person name="Lindquist E.A."/>
            <person name="Lipzen A."/>
            <person name="Malagnac F."/>
            <person name="Mello A."/>
            <person name="Molinier V."/>
            <person name="Miyauchi S."/>
            <person name="Poulain J."/>
            <person name="Riccioni C."/>
            <person name="Rubini A."/>
            <person name="Sitrit Y."/>
            <person name="Splivallo R."/>
            <person name="Traeger S."/>
            <person name="Wang M."/>
            <person name="Zifcakova L."/>
            <person name="Wipf D."/>
            <person name="Zambonelli A."/>
            <person name="Paolocci F."/>
            <person name="Nowrousian M."/>
            <person name="Ottonello S."/>
            <person name="Baldrian P."/>
            <person name="Spatafora J.W."/>
            <person name="Henrissat B."/>
            <person name="Nagy L.G."/>
            <person name="Aury J.M."/>
            <person name="Wincker P."/>
            <person name="Grigoriev I.V."/>
            <person name="Bonfante P."/>
            <person name="Martin F.M."/>
        </authorList>
    </citation>
    <scope>NUCLEOTIDE SEQUENCE [LARGE SCALE GENOMIC DNA]</scope>
    <source>
        <strain evidence="2 3">RN42</strain>
    </source>
</reference>
<feature type="compositionally biased region" description="Polar residues" evidence="1">
    <location>
        <begin position="1154"/>
        <end position="1171"/>
    </location>
</feature>
<feature type="compositionally biased region" description="Low complexity" evidence="1">
    <location>
        <begin position="483"/>
        <end position="501"/>
    </location>
</feature>
<name>A0A3N4HS99_ASCIM</name>
<feature type="compositionally biased region" description="Low complexity" evidence="1">
    <location>
        <begin position="897"/>
        <end position="912"/>
    </location>
</feature>
<feature type="compositionally biased region" description="Polar residues" evidence="1">
    <location>
        <begin position="873"/>
        <end position="884"/>
    </location>
</feature>
<feature type="compositionally biased region" description="Polar residues" evidence="1">
    <location>
        <begin position="170"/>
        <end position="185"/>
    </location>
</feature>
<gene>
    <name evidence="2" type="ORF">BJ508DRAFT_314640</name>
</gene>
<proteinExistence type="predicted"/>
<feature type="compositionally biased region" description="Polar residues" evidence="1">
    <location>
        <begin position="510"/>
        <end position="542"/>
    </location>
</feature>
<feature type="region of interest" description="Disordered" evidence="1">
    <location>
        <begin position="1"/>
        <end position="127"/>
    </location>
</feature>
<feature type="region of interest" description="Disordered" evidence="1">
    <location>
        <begin position="1151"/>
        <end position="1265"/>
    </location>
</feature>
<feature type="region of interest" description="Disordered" evidence="1">
    <location>
        <begin position="694"/>
        <end position="724"/>
    </location>
</feature>
<feature type="compositionally biased region" description="Low complexity" evidence="1">
    <location>
        <begin position="382"/>
        <end position="393"/>
    </location>
</feature>
<feature type="compositionally biased region" description="Polar residues" evidence="1">
    <location>
        <begin position="212"/>
        <end position="222"/>
    </location>
</feature>
<evidence type="ECO:0000313" key="3">
    <source>
        <dbReference type="Proteomes" id="UP000275078"/>
    </source>
</evidence>
<keyword evidence="3" id="KW-1185">Reference proteome</keyword>
<evidence type="ECO:0000313" key="2">
    <source>
        <dbReference type="EMBL" id="RPA72544.1"/>
    </source>
</evidence>
<feature type="region of interest" description="Disordered" evidence="1">
    <location>
        <begin position="467"/>
        <end position="542"/>
    </location>
</feature>
<feature type="compositionally biased region" description="Basic and acidic residues" evidence="1">
    <location>
        <begin position="1231"/>
        <end position="1253"/>
    </location>
</feature>
<feature type="compositionally biased region" description="Polar residues" evidence="1">
    <location>
        <begin position="984"/>
        <end position="997"/>
    </location>
</feature>